<dbReference type="InParanoid" id="A0A1X7SMI3"/>
<sequence>KAFDSVPHQELLYKLWCIGITGPLWKWFRSYLSNRHHYTYVEGSTSPSLPVISGVPQGSVLGPLLFLIYVNDISFDIRSHILAFADDVGNVIQWNLCITVTIGNWSFGCYRGVVFIEGFQFKVYNLKDI</sequence>
<dbReference type="EnsemblMetazoa" id="Aqu2.1.03271_001">
    <property type="protein sequence ID" value="Aqu2.1.03271_001"/>
    <property type="gene ID" value="Aqu2.1.03271"/>
</dbReference>
<dbReference type="SUPFAM" id="SSF56672">
    <property type="entry name" value="DNA/RNA polymerases"/>
    <property type="match status" value="1"/>
</dbReference>
<proteinExistence type="predicted"/>
<organism evidence="2">
    <name type="scientific">Amphimedon queenslandica</name>
    <name type="common">Sponge</name>
    <dbReference type="NCBI Taxonomy" id="400682"/>
    <lineage>
        <taxon>Eukaryota</taxon>
        <taxon>Metazoa</taxon>
        <taxon>Porifera</taxon>
        <taxon>Demospongiae</taxon>
        <taxon>Heteroscleromorpha</taxon>
        <taxon>Haplosclerida</taxon>
        <taxon>Niphatidae</taxon>
        <taxon>Amphimedon</taxon>
    </lineage>
</organism>
<protein>
    <recommendedName>
        <fullName evidence="1">Reverse transcriptase domain-containing protein</fullName>
    </recommendedName>
</protein>
<name>A0A1X7SMI3_AMPQE</name>
<dbReference type="STRING" id="400682.A0A1X7SMI3"/>
<dbReference type="eggNOG" id="KOG1075">
    <property type="taxonomic scope" value="Eukaryota"/>
</dbReference>
<dbReference type="PROSITE" id="PS50878">
    <property type="entry name" value="RT_POL"/>
    <property type="match status" value="1"/>
</dbReference>
<reference evidence="2" key="1">
    <citation type="submission" date="2017-05" db="UniProtKB">
        <authorList>
            <consortium name="EnsemblMetazoa"/>
        </authorList>
    </citation>
    <scope>IDENTIFICATION</scope>
</reference>
<dbReference type="OMA" id="FDIRSHI"/>
<dbReference type="PANTHER" id="PTHR33332">
    <property type="entry name" value="REVERSE TRANSCRIPTASE DOMAIN-CONTAINING PROTEIN"/>
    <property type="match status" value="1"/>
</dbReference>
<dbReference type="InterPro" id="IPR043502">
    <property type="entry name" value="DNA/RNA_pol_sf"/>
</dbReference>
<feature type="domain" description="Reverse transcriptase" evidence="1">
    <location>
        <begin position="1"/>
        <end position="129"/>
    </location>
</feature>
<dbReference type="InterPro" id="IPR000477">
    <property type="entry name" value="RT_dom"/>
</dbReference>
<evidence type="ECO:0000313" key="2">
    <source>
        <dbReference type="EnsemblMetazoa" id="Aqu2.1.03271_001"/>
    </source>
</evidence>
<evidence type="ECO:0000259" key="1">
    <source>
        <dbReference type="PROSITE" id="PS50878"/>
    </source>
</evidence>
<dbReference type="AlphaFoldDB" id="A0A1X7SMI3"/>
<accession>A0A1X7SMI3</accession>
<dbReference type="Pfam" id="PF00078">
    <property type="entry name" value="RVT_1"/>
    <property type="match status" value="1"/>
</dbReference>